<dbReference type="EMBL" id="JANPWB010000010">
    <property type="protein sequence ID" value="KAJ1134752.1"/>
    <property type="molecule type" value="Genomic_DNA"/>
</dbReference>
<reference evidence="1" key="1">
    <citation type="journal article" date="2022" name="bioRxiv">
        <title>Sequencing and chromosome-scale assembly of the giantPleurodeles waltlgenome.</title>
        <authorList>
            <person name="Brown T."/>
            <person name="Elewa A."/>
            <person name="Iarovenko S."/>
            <person name="Subramanian E."/>
            <person name="Araus A.J."/>
            <person name="Petzold A."/>
            <person name="Susuki M."/>
            <person name="Suzuki K.-i.T."/>
            <person name="Hayashi T."/>
            <person name="Toyoda A."/>
            <person name="Oliveira C."/>
            <person name="Osipova E."/>
            <person name="Leigh N.D."/>
            <person name="Simon A."/>
            <person name="Yun M.H."/>
        </authorList>
    </citation>
    <scope>NUCLEOTIDE SEQUENCE</scope>
    <source>
        <strain evidence="1">20211129_DDA</strain>
        <tissue evidence="1">Liver</tissue>
    </source>
</reference>
<proteinExistence type="predicted"/>
<protein>
    <submittedName>
        <fullName evidence="1">Uncharacterized protein</fullName>
    </submittedName>
</protein>
<accession>A0AAV7Q5B3</accession>
<dbReference type="AlphaFoldDB" id="A0AAV7Q5B3"/>
<comment type="caution">
    <text evidence="1">The sequence shown here is derived from an EMBL/GenBank/DDBJ whole genome shotgun (WGS) entry which is preliminary data.</text>
</comment>
<sequence length="89" mass="10227">MGQLLGKPSPVVGRICIRESPRMLRNTLPYSFPMEMDLINVDNHTSNELQRFCKERCRSVDRKAFKGDLEIAYKGVKRVQATTLDDDPE</sequence>
<evidence type="ECO:0000313" key="2">
    <source>
        <dbReference type="Proteomes" id="UP001066276"/>
    </source>
</evidence>
<dbReference type="Proteomes" id="UP001066276">
    <property type="component" value="Chromosome 6"/>
</dbReference>
<organism evidence="1 2">
    <name type="scientific">Pleurodeles waltl</name>
    <name type="common">Iberian ribbed newt</name>
    <dbReference type="NCBI Taxonomy" id="8319"/>
    <lineage>
        <taxon>Eukaryota</taxon>
        <taxon>Metazoa</taxon>
        <taxon>Chordata</taxon>
        <taxon>Craniata</taxon>
        <taxon>Vertebrata</taxon>
        <taxon>Euteleostomi</taxon>
        <taxon>Amphibia</taxon>
        <taxon>Batrachia</taxon>
        <taxon>Caudata</taxon>
        <taxon>Salamandroidea</taxon>
        <taxon>Salamandridae</taxon>
        <taxon>Pleurodelinae</taxon>
        <taxon>Pleurodeles</taxon>
    </lineage>
</organism>
<name>A0AAV7Q5B3_PLEWA</name>
<gene>
    <name evidence="1" type="ORF">NDU88_001199</name>
</gene>
<evidence type="ECO:0000313" key="1">
    <source>
        <dbReference type="EMBL" id="KAJ1134752.1"/>
    </source>
</evidence>
<keyword evidence="2" id="KW-1185">Reference proteome</keyword>